<dbReference type="EMBL" id="LAZR01018891">
    <property type="protein sequence ID" value="KKL94571.1"/>
    <property type="molecule type" value="Genomic_DNA"/>
</dbReference>
<evidence type="ECO:0000313" key="7">
    <source>
        <dbReference type="EMBL" id="KKL94571.1"/>
    </source>
</evidence>
<dbReference type="Gene3D" id="2.40.160.60">
    <property type="entry name" value="Outer membrane protein transport protein (OMPP1/FadL/TodX)"/>
    <property type="match status" value="1"/>
</dbReference>
<reference evidence="7" key="1">
    <citation type="journal article" date="2015" name="Nature">
        <title>Complex archaea that bridge the gap between prokaryotes and eukaryotes.</title>
        <authorList>
            <person name="Spang A."/>
            <person name="Saw J.H."/>
            <person name="Jorgensen S.L."/>
            <person name="Zaremba-Niedzwiedzka K."/>
            <person name="Martijn J."/>
            <person name="Lind A.E."/>
            <person name="van Eijk R."/>
            <person name="Schleper C."/>
            <person name="Guy L."/>
            <person name="Ettema T.J."/>
        </authorList>
    </citation>
    <scope>NUCLEOTIDE SEQUENCE</scope>
</reference>
<evidence type="ECO:0000256" key="1">
    <source>
        <dbReference type="ARBA" id="ARBA00004571"/>
    </source>
</evidence>
<dbReference type="GO" id="GO:0009279">
    <property type="term" value="C:cell outer membrane"/>
    <property type="evidence" value="ECO:0007669"/>
    <property type="project" value="UniProtKB-SubCell"/>
</dbReference>
<keyword evidence="6" id="KW-0998">Cell outer membrane</keyword>
<protein>
    <submittedName>
        <fullName evidence="7">Uncharacterized protein</fullName>
    </submittedName>
</protein>
<keyword evidence="3" id="KW-0812">Transmembrane</keyword>
<evidence type="ECO:0000256" key="5">
    <source>
        <dbReference type="ARBA" id="ARBA00023136"/>
    </source>
</evidence>
<proteinExistence type="predicted"/>
<evidence type="ECO:0000256" key="4">
    <source>
        <dbReference type="ARBA" id="ARBA00022729"/>
    </source>
</evidence>
<dbReference type="InterPro" id="IPR005017">
    <property type="entry name" value="OMPP1/FadL/TodX"/>
</dbReference>
<keyword evidence="5" id="KW-0472">Membrane</keyword>
<keyword evidence="4" id="KW-0732">Signal</keyword>
<name>A0A0F9GV65_9ZZZZ</name>
<dbReference type="PANTHER" id="PTHR35093:SF8">
    <property type="entry name" value="OUTER MEMBRANE PROTEIN NMB0088-RELATED"/>
    <property type="match status" value="1"/>
</dbReference>
<comment type="caution">
    <text evidence="7">The sequence shown here is derived from an EMBL/GenBank/DDBJ whole genome shotgun (WGS) entry which is preliminary data.</text>
</comment>
<dbReference type="AlphaFoldDB" id="A0A0F9GV65"/>
<evidence type="ECO:0000256" key="3">
    <source>
        <dbReference type="ARBA" id="ARBA00022692"/>
    </source>
</evidence>
<evidence type="ECO:0000256" key="2">
    <source>
        <dbReference type="ARBA" id="ARBA00022452"/>
    </source>
</evidence>
<organism evidence="7">
    <name type="scientific">marine sediment metagenome</name>
    <dbReference type="NCBI Taxonomy" id="412755"/>
    <lineage>
        <taxon>unclassified sequences</taxon>
        <taxon>metagenomes</taxon>
        <taxon>ecological metagenomes</taxon>
    </lineage>
</organism>
<sequence>FAEWERVFGRKPGDIDVQLMNVTTEQAEAAARSLVRYIRANSTDKPWVDPKRKTLVMNTSRTTGKPKHAIDLHFPGEPSLDVVAEGAVVSPLSRMLVYGMLKEKPPLQVELPGIGTVSLARLSETGVGKVGEVLGWRRDPKTGKVILSPAQHRVPKDYVDLYEIIKTYSGKVAADNWATEMGITESIERNWKDTWRVGGGVHYRICKPLLLKMGISYDSNPVSETDRLPDIPVDRQWRYAAGVDYDLNKDMVISLNWEFIDLGKAPINHQIRPGGRRLSGDYDQFANIVSLSFRWKF</sequence>
<dbReference type="SUPFAM" id="SSF56935">
    <property type="entry name" value="Porins"/>
    <property type="match status" value="1"/>
</dbReference>
<dbReference type="PANTHER" id="PTHR35093">
    <property type="entry name" value="OUTER MEMBRANE PROTEIN NMB0088-RELATED"/>
    <property type="match status" value="1"/>
</dbReference>
<keyword evidence="2" id="KW-1134">Transmembrane beta strand</keyword>
<evidence type="ECO:0000256" key="6">
    <source>
        <dbReference type="ARBA" id="ARBA00023237"/>
    </source>
</evidence>
<accession>A0A0F9GV65</accession>
<feature type="non-terminal residue" evidence="7">
    <location>
        <position position="1"/>
    </location>
</feature>
<dbReference type="GO" id="GO:0015483">
    <property type="term" value="F:long-chain fatty acid transporting porin activity"/>
    <property type="evidence" value="ECO:0007669"/>
    <property type="project" value="TreeGrafter"/>
</dbReference>
<dbReference type="Pfam" id="PF03349">
    <property type="entry name" value="Toluene_X"/>
    <property type="match status" value="1"/>
</dbReference>
<comment type="subcellular location">
    <subcellularLocation>
        <location evidence="1">Cell outer membrane</location>
        <topology evidence="1">Multi-pass membrane protein</topology>
    </subcellularLocation>
</comment>
<gene>
    <name evidence="7" type="ORF">LCGC14_1863360</name>
</gene>